<sequence>MPVVLLTGCGVAGTQFHPGVAAQVGDDTITVRHVDQVTDNYCKALEEVSRTQPPQGDQTTPLRYFSSDFVKSLASEAAARQLADELGIEPTKDYQDRLAQLEPQLEPLKSEAQKDAVRDVVGANAYTDDVLTQIGAKELEDQGQSSASPDDQLAAGQKKLDEWAQDHDVTINPKYATELGATEPVDTDLSFAVSDLATKGQAAQVDPAYADALPGDQVCLD</sequence>
<dbReference type="EMBL" id="CP049257">
    <property type="protein sequence ID" value="QIG44382.1"/>
    <property type="molecule type" value="Genomic_DNA"/>
</dbReference>
<dbReference type="SUPFAM" id="SSF109998">
    <property type="entry name" value="Triger factor/SurA peptide-binding domain-like"/>
    <property type="match status" value="1"/>
</dbReference>
<evidence type="ECO:0000313" key="2">
    <source>
        <dbReference type="Proteomes" id="UP000502996"/>
    </source>
</evidence>
<evidence type="ECO:0000313" key="1">
    <source>
        <dbReference type="EMBL" id="QIG44382.1"/>
    </source>
</evidence>
<dbReference type="InterPro" id="IPR027304">
    <property type="entry name" value="Trigger_fact/SurA_dom_sf"/>
</dbReference>
<proteinExistence type="predicted"/>
<dbReference type="AlphaFoldDB" id="A0A6G6WGM3"/>
<name>A0A6G6WGM3_9ACTN</name>
<reference evidence="1 2" key="1">
    <citation type="submission" date="2020-02" db="EMBL/GenBank/DDBJ databases">
        <title>Full genome sequence of Nocardioides sp. R-3366.</title>
        <authorList>
            <person name="Im W.-T."/>
        </authorList>
    </citation>
    <scope>NUCLEOTIDE SEQUENCE [LARGE SCALE GENOMIC DNA]</scope>
    <source>
        <strain evidence="1 2">R-3366</strain>
    </source>
</reference>
<organism evidence="1 2">
    <name type="scientific">Nocardioides anomalus</name>
    <dbReference type="NCBI Taxonomy" id="2712223"/>
    <lineage>
        <taxon>Bacteria</taxon>
        <taxon>Bacillati</taxon>
        <taxon>Actinomycetota</taxon>
        <taxon>Actinomycetes</taxon>
        <taxon>Propionibacteriales</taxon>
        <taxon>Nocardioidaceae</taxon>
        <taxon>Nocardioides</taxon>
    </lineage>
</organism>
<dbReference type="Proteomes" id="UP000502996">
    <property type="component" value="Chromosome"/>
</dbReference>
<gene>
    <name evidence="1" type="ORF">G5V58_17800</name>
</gene>
<protein>
    <submittedName>
        <fullName evidence="1">Uncharacterized protein</fullName>
    </submittedName>
</protein>
<dbReference type="KEGG" id="nano:G5V58_17800"/>
<accession>A0A6G6WGM3</accession>
<keyword evidence="2" id="KW-1185">Reference proteome</keyword>
<dbReference type="RefSeq" id="WP_165235696.1">
    <property type="nucleotide sequence ID" value="NZ_CP049257.1"/>
</dbReference>